<organism evidence="17 18">
    <name type="scientific">Planctomicrobium piriforme</name>
    <dbReference type="NCBI Taxonomy" id="1576369"/>
    <lineage>
        <taxon>Bacteria</taxon>
        <taxon>Pseudomonadati</taxon>
        <taxon>Planctomycetota</taxon>
        <taxon>Planctomycetia</taxon>
        <taxon>Planctomycetales</taxon>
        <taxon>Planctomycetaceae</taxon>
        <taxon>Planctomicrobium</taxon>
    </lineage>
</organism>
<evidence type="ECO:0000256" key="14">
    <source>
        <dbReference type="ARBA" id="ARBA00044770"/>
    </source>
</evidence>
<protein>
    <recommendedName>
        <fullName evidence="12">Probable peptidoglycan glycosyltransferase FtsW</fullName>
        <ecNumber evidence="14">2.4.99.28</ecNumber>
    </recommendedName>
    <alternativeName>
        <fullName evidence="13">Cell division protein FtsW</fullName>
    </alternativeName>
    <alternativeName>
        <fullName evidence="10">Cell wall polymerase</fullName>
    </alternativeName>
    <alternativeName>
        <fullName evidence="9">Peptidoglycan polymerase</fullName>
    </alternativeName>
</protein>
<feature type="transmembrane region" description="Helical" evidence="16">
    <location>
        <begin position="306"/>
        <end position="329"/>
    </location>
</feature>
<evidence type="ECO:0000256" key="10">
    <source>
        <dbReference type="ARBA" id="ARBA00033270"/>
    </source>
</evidence>
<comment type="subcellular location">
    <subcellularLocation>
        <location evidence="1">Membrane</location>
        <topology evidence="1">Multi-pass membrane protein</topology>
    </subcellularLocation>
</comment>
<name>A0A1I3AYU2_9PLAN</name>
<dbReference type="GO" id="GO:0032153">
    <property type="term" value="C:cell division site"/>
    <property type="evidence" value="ECO:0007669"/>
    <property type="project" value="TreeGrafter"/>
</dbReference>
<keyword evidence="6" id="KW-0573">Peptidoglycan synthesis</keyword>
<keyword evidence="2" id="KW-0328">Glycosyltransferase</keyword>
<keyword evidence="3" id="KW-0808">Transferase</keyword>
<dbReference type="GO" id="GO:0005886">
    <property type="term" value="C:plasma membrane"/>
    <property type="evidence" value="ECO:0007669"/>
    <property type="project" value="TreeGrafter"/>
</dbReference>
<dbReference type="GO" id="GO:0051301">
    <property type="term" value="P:cell division"/>
    <property type="evidence" value="ECO:0007669"/>
    <property type="project" value="UniProtKB-KW"/>
</dbReference>
<dbReference type="RefSeq" id="WP_092046922.1">
    <property type="nucleotide sequence ID" value="NZ_FOQD01000001.1"/>
</dbReference>
<feature type="transmembrane region" description="Helical" evidence="16">
    <location>
        <begin position="139"/>
        <end position="156"/>
    </location>
</feature>
<keyword evidence="5" id="KW-0133">Cell shape</keyword>
<dbReference type="OrthoDB" id="9768187at2"/>
<dbReference type="EC" id="2.4.99.28" evidence="14"/>
<keyword evidence="17" id="KW-0131">Cell cycle</keyword>
<evidence type="ECO:0000313" key="17">
    <source>
        <dbReference type="EMBL" id="SFH55090.1"/>
    </source>
</evidence>
<evidence type="ECO:0000313" key="18">
    <source>
        <dbReference type="Proteomes" id="UP000199518"/>
    </source>
</evidence>
<dbReference type="EMBL" id="FOQD01000001">
    <property type="protein sequence ID" value="SFH55090.1"/>
    <property type="molecule type" value="Genomic_DNA"/>
</dbReference>
<dbReference type="STRING" id="1576369.SAMN05421753_101125"/>
<dbReference type="Proteomes" id="UP000199518">
    <property type="component" value="Unassembled WGS sequence"/>
</dbReference>
<keyword evidence="17" id="KW-0132">Cell division</keyword>
<evidence type="ECO:0000256" key="12">
    <source>
        <dbReference type="ARBA" id="ARBA00041185"/>
    </source>
</evidence>
<evidence type="ECO:0000256" key="9">
    <source>
        <dbReference type="ARBA" id="ARBA00032370"/>
    </source>
</evidence>
<keyword evidence="4 16" id="KW-0812">Transmembrane</keyword>
<feature type="transmembrane region" description="Helical" evidence="16">
    <location>
        <begin position="271"/>
        <end position="294"/>
    </location>
</feature>
<feature type="transmembrane region" description="Helical" evidence="16">
    <location>
        <begin position="341"/>
        <end position="359"/>
    </location>
</feature>
<dbReference type="PANTHER" id="PTHR30474:SF2">
    <property type="entry name" value="PEPTIDOGLYCAN GLYCOSYLTRANSFERASE FTSW-RELATED"/>
    <property type="match status" value="1"/>
</dbReference>
<dbReference type="GO" id="GO:0008955">
    <property type="term" value="F:peptidoglycan glycosyltransferase activity"/>
    <property type="evidence" value="ECO:0007669"/>
    <property type="project" value="UniProtKB-EC"/>
</dbReference>
<feature type="transmembrane region" description="Helical" evidence="16">
    <location>
        <begin position="12"/>
        <end position="31"/>
    </location>
</feature>
<dbReference type="GO" id="GO:0015648">
    <property type="term" value="F:lipid-linked peptidoglycan transporter activity"/>
    <property type="evidence" value="ECO:0007669"/>
    <property type="project" value="TreeGrafter"/>
</dbReference>
<keyword evidence="18" id="KW-1185">Reference proteome</keyword>
<dbReference type="Pfam" id="PF01098">
    <property type="entry name" value="FTSW_RODA_SPOVE"/>
    <property type="match status" value="1"/>
</dbReference>
<evidence type="ECO:0000256" key="13">
    <source>
        <dbReference type="ARBA" id="ARBA00041418"/>
    </source>
</evidence>
<dbReference type="InterPro" id="IPR001182">
    <property type="entry name" value="FtsW/RodA"/>
</dbReference>
<evidence type="ECO:0000256" key="3">
    <source>
        <dbReference type="ARBA" id="ARBA00022679"/>
    </source>
</evidence>
<comment type="similarity">
    <text evidence="11">Belongs to the SEDS family. FtsW subfamily.</text>
</comment>
<feature type="transmembrane region" description="Helical" evidence="16">
    <location>
        <begin position="185"/>
        <end position="203"/>
    </location>
</feature>
<comment type="catalytic activity">
    <reaction evidence="15">
        <text>[GlcNAc-(1-&gt;4)-Mur2Ac(oyl-L-Ala-gamma-D-Glu-L-Lys-D-Ala-D-Ala)](n)-di-trans,octa-cis-undecaprenyl diphosphate + beta-D-GlcNAc-(1-&gt;4)-Mur2Ac(oyl-L-Ala-gamma-D-Glu-L-Lys-D-Ala-D-Ala)-di-trans,octa-cis-undecaprenyl diphosphate = [GlcNAc-(1-&gt;4)-Mur2Ac(oyl-L-Ala-gamma-D-Glu-L-Lys-D-Ala-D-Ala)](n+1)-di-trans,octa-cis-undecaprenyl diphosphate + di-trans,octa-cis-undecaprenyl diphosphate + H(+)</text>
        <dbReference type="Rhea" id="RHEA:23708"/>
        <dbReference type="Rhea" id="RHEA-COMP:9602"/>
        <dbReference type="Rhea" id="RHEA-COMP:9603"/>
        <dbReference type="ChEBI" id="CHEBI:15378"/>
        <dbReference type="ChEBI" id="CHEBI:58405"/>
        <dbReference type="ChEBI" id="CHEBI:60033"/>
        <dbReference type="ChEBI" id="CHEBI:78435"/>
        <dbReference type="EC" id="2.4.99.28"/>
    </reaction>
</comment>
<evidence type="ECO:0000256" key="4">
    <source>
        <dbReference type="ARBA" id="ARBA00022692"/>
    </source>
</evidence>
<feature type="transmembrane region" description="Helical" evidence="16">
    <location>
        <begin position="162"/>
        <end position="178"/>
    </location>
</feature>
<evidence type="ECO:0000256" key="6">
    <source>
        <dbReference type="ARBA" id="ARBA00022984"/>
    </source>
</evidence>
<feature type="transmembrane region" description="Helical" evidence="16">
    <location>
        <begin position="51"/>
        <end position="72"/>
    </location>
</feature>
<dbReference type="PANTHER" id="PTHR30474">
    <property type="entry name" value="CELL CYCLE PROTEIN"/>
    <property type="match status" value="1"/>
</dbReference>
<evidence type="ECO:0000256" key="5">
    <source>
        <dbReference type="ARBA" id="ARBA00022960"/>
    </source>
</evidence>
<proteinExistence type="inferred from homology"/>
<dbReference type="GO" id="GO:0008360">
    <property type="term" value="P:regulation of cell shape"/>
    <property type="evidence" value="ECO:0007669"/>
    <property type="project" value="UniProtKB-KW"/>
</dbReference>
<evidence type="ECO:0000256" key="1">
    <source>
        <dbReference type="ARBA" id="ARBA00004141"/>
    </source>
</evidence>
<evidence type="ECO:0000256" key="7">
    <source>
        <dbReference type="ARBA" id="ARBA00022989"/>
    </source>
</evidence>
<keyword evidence="7 16" id="KW-1133">Transmembrane helix</keyword>
<sequence>MSPVNNRDDSIAGLFVTCAGLLLAVGMLMVYSSSITAVPSQEEQLYLSRQLTFLLAAGLAGILASQLPAWVWRKGAPVFFLATVVLLVLVLVPGIGRSVNGAQRWFRLGFISLQPSETAKLTLPMLLCAIRYGRKRGQLQSLSQCAALAGVTMLLVAAEPDLGTAIFLGMSTVLVMWLSHCPTKYFVAVGALTAPVVMLAALLRPYQLARLQGFADTWLHPERAPYQVQQSLTTLGVGGISGTGLGKGWQKLSFLPEANTDFVFAVIGEELGLIGTLSVMGLWAGLYLTGLKLIRRVPHDSFEGTLALTLLGQLVIQAGVNMAVVTALLPPKGISHPFISYGGSNLIVSILALGVILSLTRQESKEDRSETVAFITAA</sequence>
<keyword evidence="8 16" id="KW-0472">Membrane</keyword>
<evidence type="ECO:0000256" key="11">
    <source>
        <dbReference type="ARBA" id="ARBA00038053"/>
    </source>
</evidence>
<evidence type="ECO:0000256" key="2">
    <source>
        <dbReference type="ARBA" id="ARBA00022676"/>
    </source>
</evidence>
<accession>A0A1I3AYU2</accession>
<dbReference type="AlphaFoldDB" id="A0A1I3AYU2"/>
<feature type="transmembrane region" description="Helical" evidence="16">
    <location>
        <begin position="78"/>
        <end position="96"/>
    </location>
</feature>
<reference evidence="18" key="1">
    <citation type="submission" date="2016-10" db="EMBL/GenBank/DDBJ databases">
        <authorList>
            <person name="Varghese N."/>
            <person name="Submissions S."/>
        </authorList>
    </citation>
    <scope>NUCLEOTIDE SEQUENCE [LARGE SCALE GENOMIC DNA]</scope>
    <source>
        <strain evidence="18">DSM 26348</strain>
    </source>
</reference>
<dbReference type="GO" id="GO:0009252">
    <property type="term" value="P:peptidoglycan biosynthetic process"/>
    <property type="evidence" value="ECO:0007669"/>
    <property type="project" value="UniProtKB-KW"/>
</dbReference>
<evidence type="ECO:0000256" key="16">
    <source>
        <dbReference type="SAM" id="Phobius"/>
    </source>
</evidence>
<evidence type="ECO:0000256" key="8">
    <source>
        <dbReference type="ARBA" id="ARBA00023136"/>
    </source>
</evidence>
<evidence type="ECO:0000256" key="15">
    <source>
        <dbReference type="ARBA" id="ARBA00049902"/>
    </source>
</evidence>
<gene>
    <name evidence="17" type="ORF">SAMN05421753_101125</name>
</gene>